<name>A0A918VDX4_9ACTN</name>
<dbReference type="PANTHER" id="PTHR33406:SF11">
    <property type="entry name" value="MEMBRANE PROTEIN SCO6666-RELATED"/>
    <property type="match status" value="1"/>
</dbReference>
<dbReference type="PROSITE" id="PS50156">
    <property type="entry name" value="SSD"/>
    <property type="match status" value="1"/>
</dbReference>
<dbReference type="AlphaFoldDB" id="A0A918VDX4"/>
<gene>
    <name evidence="10" type="ORF">GCM10010389_31730</name>
</gene>
<evidence type="ECO:0000256" key="6">
    <source>
        <dbReference type="ARBA" id="ARBA00023136"/>
    </source>
</evidence>
<feature type="domain" description="SSD" evidence="9">
    <location>
        <begin position="222"/>
        <end position="347"/>
    </location>
</feature>
<evidence type="ECO:0000256" key="2">
    <source>
        <dbReference type="ARBA" id="ARBA00010157"/>
    </source>
</evidence>
<evidence type="ECO:0000259" key="9">
    <source>
        <dbReference type="PROSITE" id="PS50156"/>
    </source>
</evidence>
<evidence type="ECO:0000256" key="5">
    <source>
        <dbReference type="ARBA" id="ARBA00022989"/>
    </source>
</evidence>
<evidence type="ECO:0000256" key="3">
    <source>
        <dbReference type="ARBA" id="ARBA00022475"/>
    </source>
</evidence>
<keyword evidence="4 8" id="KW-0812">Transmembrane</keyword>
<dbReference type="GO" id="GO:0005886">
    <property type="term" value="C:plasma membrane"/>
    <property type="evidence" value="ECO:0007669"/>
    <property type="project" value="UniProtKB-SubCell"/>
</dbReference>
<dbReference type="Proteomes" id="UP000623010">
    <property type="component" value="Unassembled WGS sequence"/>
</dbReference>
<organism evidence="10 11">
    <name type="scientific">Streptomyces echinoruber</name>
    <dbReference type="NCBI Taxonomy" id="68898"/>
    <lineage>
        <taxon>Bacteria</taxon>
        <taxon>Bacillati</taxon>
        <taxon>Actinomycetota</taxon>
        <taxon>Actinomycetes</taxon>
        <taxon>Kitasatosporales</taxon>
        <taxon>Streptomycetaceae</taxon>
        <taxon>Streptomyces</taxon>
    </lineage>
</organism>
<feature type="transmembrane region" description="Helical" evidence="8">
    <location>
        <begin position="198"/>
        <end position="228"/>
    </location>
</feature>
<dbReference type="Pfam" id="PF03176">
    <property type="entry name" value="MMPL"/>
    <property type="match status" value="2"/>
</dbReference>
<evidence type="ECO:0000256" key="4">
    <source>
        <dbReference type="ARBA" id="ARBA00022692"/>
    </source>
</evidence>
<evidence type="ECO:0000313" key="11">
    <source>
        <dbReference type="Proteomes" id="UP000623010"/>
    </source>
</evidence>
<feature type="transmembrane region" description="Helical" evidence="8">
    <location>
        <begin position="571"/>
        <end position="592"/>
    </location>
</feature>
<keyword evidence="3" id="KW-1003">Cell membrane</keyword>
<feature type="region of interest" description="Disordered" evidence="7">
    <location>
        <begin position="735"/>
        <end position="754"/>
    </location>
</feature>
<dbReference type="PANTHER" id="PTHR33406">
    <property type="entry name" value="MEMBRANE PROTEIN MJ1562-RELATED"/>
    <property type="match status" value="1"/>
</dbReference>
<feature type="transmembrane region" description="Helical" evidence="8">
    <location>
        <begin position="24"/>
        <end position="42"/>
    </location>
</feature>
<comment type="caution">
    <text evidence="10">The sequence shown here is derived from an EMBL/GenBank/DDBJ whole genome shotgun (WGS) entry which is preliminary data.</text>
</comment>
<protein>
    <submittedName>
        <fullName evidence="10">Membrane protein</fullName>
    </submittedName>
</protein>
<evidence type="ECO:0000256" key="1">
    <source>
        <dbReference type="ARBA" id="ARBA00004651"/>
    </source>
</evidence>
<evidence type="ECO:0000256" key="8">
    <source>
        <dbReference type="SAM" id="Phobius"/>
    </source>
</evidence>
<evidence type="ECO:0000256" key="7">
    <source>
        <dbReference type="SAM" id="MobiDB-lite"/>
    </source>
</evidence>
<dbReference type="RefSeq" id="WP_190058059.1">
    <property type="nucleotide sequence ID" value="NZ_BMWH01000011.1"/>
</dbReference>
<feature type="transmembrane region" description="Helical" evidence="8">
    <location>
        <begin position="660"/>
        <end position="680"/>
    </location>
</feature>
<feature type="transmembrane region" description="Helical" evidence="8">
    <location>
        <begin position="297"/>
        <end position="318"/>
    </location>
</feature>
<comment type="similarity">
    <text evidence="2">Belongs to the resistance-nodulation-cell division (RND) (TC 2.A.6) family. MmpL subfamily.</text>
</comment>
<dbReference type="Gene3D" id="1.20.1640.10">
    <property type="entry name" value="Multidrug efflux transporter AcrB transmembrane domain"/>
    <property type="match status" value="2"/>
</dbReference>
<reference evidence="10" key="1">
    <citation type="journal article" date="2014" name="Int. J. Syst. Evol. Microbiol.">
        <title>Complete genome sequence of Corynebacterium casei LMG S-19264T (=DSM 44701T), isolated from a smear-ripened cheese.</title>
        <authorList>
            <consortium name="US DOE Joint Genome Institute (JGI-PGF)"/>
            <person name="Walter F."/>
            <person name="Albersmeier A."/>
            <person name="Kalinowski J."/>
            <person name="Ruckert C."/>
        </authorList>
    </citation>
    <scope>NUCLEOTIDE SEQUENCE</scope>
    <source>
        <strain evidence="10">JCM 5016</strain>
    </source>
</reference>
<accession>A0A918VDX4</accession>
<feature type="transmembrane region" description="Helical" evidence="8">
    <location>
        <begin position="324"/>
        <end position="349"/>
    </location>
</feature>
<proteinExistence type="inferred from homology"/>
<feature type="transmembrane region" description="Helical" evidence="8">
    <location>
        <begin position="612"/>
        <end position="633"/>
    </location>
</feature>
<dbReference type="InterPro" id="IPR050545">
    <property type="entry name" value="Mycobact_MmpL"/>
</dbReference>
<dbReference type="EMBL" id="BMWH01000011">
    <property type="protein sequence ID" value="GGZ90913.1"/>
    <property type="molecule type" value="Genomic_DNA"/>
</dbReference>
<evidence type="ECO:0000313" key="10">
    <source>
        <dbReference type="EMBL" id="GGZ90913.1"/>
    </source>
</evidence>
<dbReference type="SUPFAM" id="SSF82866">
    <property type="entry name" value="Multidrug efflux transporter AcrB transmembrane domain"/>
    <property type="match status" value="2"/>
</dbReference>
<reference evidence="10" key="2">
    <citation type="submission" date="2020-09" db="EMBL/GenBank/DDBJ databases">
        <authorList>
            <person name="Sun Q."/>
            <person name="Ohkuma M."/>
        </authorList>
    </citation>
    <scope>NUCLEOTIDE SEQUENCE</scope>
    <source>
        <strain evidence="10">JCM 5016</strain>
    </source>
</reference>
<keyword evidence="5 8" id="KW-1133">Transmembrane helix</keyword>
<feature type="transmembrane region" description="Helical" evidence="8">
    <location>
        <begin position="545"/>
        <end position="564"/>
    </location>
</feature>
<dbReference type="InterPro" id="IPR004869">
    <property type="entry name" value="MMPL_dom"/>
</dbReference>
<keyword evidence="11" id="KW-1185">Reference proteome</keyword>
<dbReference type="InterPro" id="IPR000731">
    <property type="entry name" value="SSD"/>
</dbReference>
<keyword evidence="6 8" id="KW-0472">Membrane</keyword>
<feature type="transmembrane region" description="Helical" evidence="8">
    <location>
        <begin position="377"/>
        <end position="395"/>
    </location>
</feature>
<feature type="transmembrane region" description="Helical" evidence="8">
    <location>
        <begin position="248"/>
        <end position="269"/>
    </location>
</feature>
<comment type="subcellular location">
    <subcellularLocation>
        <location evidence="1">Cell membrane</location>
        <topology evidence="1">Multi-pass membrane protein</topology>
    </subcellularLocation>
</comment>
<sequence>MFRPRGSRKPEPGTPPAGRPGVRAPWLVLLFGLLFVVNAVVVGSDVGGRLHGGGTTDPASASARADALLERHFPTGAPNLVLLVRGSAPGARVDDARVAAQGARLTERLAFEPGVEGVSSYWQTGSPQLRSADRREALVVAHLAGGEDETARVLHRLAPRYRGSPPGAGALEVRIGGTVAVREQIQSTVRDDLRTAELIALPLTLAVLVLVFGSVVAALLPLGVGLVAIAGTDAALRLLTSFTEVSVFAQNLTTALGLGLAIDYALLLVRRFREELETGADPQAAVGRTLRTAGRTVAFSALTVAVSLAAMLVFPLYFLRSFAYAGISVVLLAATAALVLLPAALRLLGRRVDALRLRRRGAARPGRAAAHVVRHPVRYAVAVTALLLVAGAPFLRAEYGTADDRQLPASAEARAVQDAIRTDFAAGATGGVEIVARGGPRLGAYAARLSALESVAEVDTPRGTYRAGRLAAAAGPADAARAADGLNRITVVPRKGVEEFSPRGARLVRQVRKVGADRAFRSLAPLAGGPAAALQDSKHAIAAKLPVAGLVVALATVVLVFLLTGSLLLPLLSVVFGALSLTAMFGLVVRVFQQGDLSGLLGFTPTGTIETTLPVLMFCVAFGLSMDYGVFLLSRIKEEHDRTGDPTAAIVTGMRRTSGLITAAALILSIVFVAIGTSRITNIKMLGLGCAVAVLTDATVVRGLLVPALLRLAGHAAWWAPTPLRRFQERFGLREESAGTPSPLSSDTELEPVR</sequence>